<comment type="catalytic activity">
    <reaction evidence="5">
        <text>hydrogencarbonate + H(+) = CO2 + H2O</text>
        <dbReference type="Rhea" id="RHEA:10748"/>
        <dbReference type="ChEBI" id="CHEBI:15377"/>
        <dbReference type="ChEBI" id="CHEBI:15378"/>
        <dbReference type="ChEBI" id="CHEBI:16526"/>
        <dbReference type="ChEBI" id="CHEBI:17544"/>
        <dbReference type="EC" id="4.2.1.1"/>
    </reaction>
</comment>
<dbReference type="EC" id="4.2.1.1" evidence="5"/>
<name>A0ABR3VJF3_HUMIN</name>
<dbReference type="EMBL" id="JAZGSY010000060">
    <property type="protein sequence ID" value="KAL1841910.1"/>
    <property type="molecule type" value="Genomic_DNA"/>
</dbReference>
<evidence type="ECO:0000256" key="1">
    <source>
        <dbReference type="ARBA" id="ARBA00001947"/>
    </source>
</evidence>
<dbReference type="Proteomes" id="UP001583172">
    <property type="component" value="Unassembled WGS sequence"/>
</dbReference>
<accession>A0ABR3VJF3</accession>
<dbReference type="InterPro" id="IPR036874">
    <property type="entry name" value="Carbonic_anhydrase_sf"/>
</dbReference>
<evidence type="ECO:0000256" key="2">
    <source>
        <dbReference type="ARBA" id="ARBA00006217"/>
    </source>
</evidence>
<comment type="function">
    <text evidence="5">Reversible hydration of carbon dioxide.</text>
</comment>
<dbReference type="SMART" id="SM00947">
    <property type="entry name" value="Pro_CA"/>
    <property type="match status" value="1"/>
</dbReference>
<reference evidence="6 7" key="1">
    <citation type="journal article" date="2024" name="Commun. Biol.">
        <title>Comparative genomic analysis of thermophilic fungi reveals convergent evolutionary adaptations and gene losses.</title>
        <authorList>
            <person name="Steindorff A.S."/>
            <person name="Aguilar-Pontes M.V."/>
            <person name="Robinson A.J."/>
            <person name="Andreopoulos B."/>
            <person name="LaButti K."/>
            <person name="Kuo A."/>
            <person name="Mondo S."/>
            <person name="Riley R."/>
            <person name="Otillar R."/>
            <person name="Haridas S."/>
            <person name="Lipzen A."/>
            <person name="Grimwood J."/>
            <person name="Schmutz J."/>
            <person name="Clum A."/>
            <person name="Reid I.D."/>
            <person name="Moisan M.C."/>
            <person name="Butler G."/>
            <person name="Nguyen T.T.M."/>
            <person name="Dewar K."/>
            <person name="Conant G."/>
            <person name="Drula E."/>
            <person name="Henrissat B."/>
            <person name="Hansel C."/>
            <person name="Singer S."/>
            <person name="Hutchinson M.I."/>
            <person name="de Vries R.P."/>
            <person name="Natvig D.O."/>
            <person name="Powell A.J."/>
            <person name="Tsang A."/>
            <person name="Grigoriev I.V."/>
        </authorList>
    </citation>
    <scope>NUCLEOTIDE SEQUENCE [LARGE SCALE GENOMIC DNA]</scope>
    <source>
        <strain evidence="6 7">CBS 620.91</strain>
    </source>
</reference>
<gene>
    <name evidence="6" type="ORF">VTJ49DRAFT_6432</name>
</gene>
<evidence type="ECO:0000256" key="4">
    <source>
        <dbReference type="ARBA" id="ARBA00022833"/>
    </source>
</evidence>
<evidence type="ECO:0000313" key="7">
    <source>
        <dbReference type="Proteomes" id="UP001583172"/>
    </source>
</evidence>
<organism evidence="6 7">
    <name type="scientific">Humicola insolens</name>
    <name type="common">Soft-rot fungus</name>
    <dbReference type="NCBI Taxonomy" id="85995"/>
    <lineage>
        <taxon>Eukaryota</taxon>
        <taxon>Fungi</taxon>
        <taxon>Dikarya</taxon>
        <taxon>Ascomycota</taxon>
        <taxon>Pezizomycotina</taxon>
        <taxon>Sordariomycetes</taxon>
        <taxon>Sordariomycetidae</taxon>
        <taxon>Sordariales</taxon>
        <taxon>Chaetomiaceae</taxon>
        <taxon>Mycothermus</taxon>
    </lineage>
</organism>
<keyword evidence="3" id="KW-0479">Metal-binding</keyword>
<dbReference type="Pfam" id="PF00484">
    <property type="entry name" value="Pro_CA"/>
    <property type="match status" value="1"/>
</dbReference>
<protein>
    <recommendedName>
        <fullName evidence="5">Carbonic anhydrase</fullName>
        <ecNumber evidence="5">4.2.1.1</ecNumber>
    </recommendedName>
    <alternativeName>
        <fullName evidence="5">Carbonate dehydratase</fullName>
    </alternativeName>
</protein>
<dbReference type="InterPro" id="IPR001765">
    <property type="entry name" value="Carbonic_anhydrase"/>
</dbReference>
<dbReference type="CDD" id="cd03379">
    <property type="entry name" value="beta_CA_cladeD"/>
    <property type="match status" value="1"/>
</dbReference>
<sequence>MTAIQANLEASSERYSATFTKGHLALPPSKKYLVLTCMDARIDPAAAFGIELGDAHVIRNAGASAVDALRSIIISEHLLGTTEILLVKHTGCGMLTFTNPDAYALVEQRLGADASAELKAKNLDFLAFPDLEEAVRKDVEFLKASKLVPDEVVISGWVYEVDTGKTRRVV</sequence>
<dbReference type="SUPFAM" id="SSF53056">
    <property type="entry name" value="beta-carbonic anhydrase, cab"/>
    <property type="match status" value="1"/>
</dbReference>
<keyword evidence="4 5" id="KW-0862">Zinc</keyword>
<evidence type="ECO:0000256" key="5">
    <source>
        <dbReference type="RuleBase" id="RU003956"/>
    </source>
</evidence>
<proteinExistence type="inferred from homology"/>
<comment type="caution">
    <text evidence="6">The sequence shown here is derived from an EMBL/GenBank/DDBJ whole genome shotgun (WGS) entry which is preliminary data.</text>
</comment>
<dbReference type="PANTHER" id="PTHR43175">
    <property type="entry name" value="CARBONIC ANHYDRASE"/>
    <property type="match status" value="1"/>
</dbReference>
<evidence type="ECO:0000256" key="3">
    <source>
        <dbReference type="ARBA" id="ARBA00022723"/>
    </source>
</evidence>
<comment type="similarity">
    <text evidence="2 5">Belongs to the beta-class carbonic anhydrase family.</text>
</comment>
<comment type="cofactor">
    <cofactor evidence="1">
        <name>Zn(2+)</name>
        <dbReference type="ChEBI" id="CHEBI:29105"/>
    </cofactor>
</comment>
<keyword evidence="5" id="KW-0456">Lyase</keyword>
<evidence type="ECO:0000313" key="6">
    <source>
        <dbReference type="EMBL" id="KAL1841910.1"/>
    </source>
</evidence>
<dbReference type="Gene3D" id="3.40.1050.10">
    <property type="entry name" value="Carbonic anhydrase"/>
    <property type="match status" value="1"/>
</dbReference>
<keyword evidence="7" id="KW-1185">Reference proteome</keyword>
<dbReference type="PANTHER" id="PTHR43175:SF3">
    <property type="entry name" value="CARBON DISULFIDE HYDROLASE"/>
    <property type="match status" value="1"/>
</dbReference>